<dbReference type="AlphaFoldDB" id="A0A2T4A4D6"/>
<evidence type="ECO:0000313" key="2">
    <source>
        <dbReference type="EMBL" id="PTB51906.1"/>
    </source>
</evidence>
<reference evidence="2 3" key="1">
    <citation type="submission" date="2016-07" db="EMBL/GenBank/DDBJ databases">
        <title>Multiple horizontal gene transfer events from other fungi enriched the ability of initially mycotrophic Trichoderma (Ascomycota) to feed on dead plant biomass.</title>
        <authorList>
            <consortium name="DOE Joint Genome Institute"/>
            <person name="Aerts A."/>
            <person name="Atanasova L."/>
            <person name="Chenthamara K."/>
            <person name="Zhang J."/>
            <person name="Grujic M."/>
            <person name="Henrissat B."/>
            <person name="Kuo A."/>
            <person name="Salamov A."/>
            <person name="Lipzen A."/>
            <person name="Labutti K."/>
            <person name="Barry K."/>
            <person name="Miao Y."/>
            <person name="Rahimi M.J."/>
            <person name="Shen Q."/>
            <person name="Grigoriev I.V."/>
            <person name="Kubicek C.P."/>
            <person name="Druzhinina I.S."/>
        </authorList>
    </citation>
    <scope>NUCLEOTIDE SEQUENCE [LARGE SCALE GENOMIC DNA]</scope>
    <source>
        <strain evidence="2 3">CBS 226.95</strain>
    </source>
</reference>
<sequence length="179" mass="19728">MSLLFFSFILSFHPRLCLLHYKTKWLEGCAFQRSLRVAIVANGIALSSARSCPRTPWPANSASMSPLHFAGEHQQIARRDATIHQRLVQSRGPSSTCTWTNHLCGCVGTGTRTGICSTLAGLGGTSIRILASPCSTRGEHPSPSRPVISLQPRYWYVRPLAPGPVLVLQALRWPEVWSH</sequence>
<evidence type="ECO:0008006" key="4">
    <source>
        <dbReference type="Google" id="ProtNLM"/>
    </source>
</evidence>
<feature type="chain" id="PRO_5015574357" description="Secreted protein" evidence="1">
    <location>
        <begin position="20"/>
        <end position="179"/>
    </location>
</feature>
<protein>
    <recommendedName>
        <fullName evidence="4">Secreted protein</fullName>
    </recommendedName>
</protein>
<dbReference type="GeneID" id="36622193"/>
<proteinExistence type="predicted"/>
<accession>A0A2T4A4D6</accession>
<dbReference type="Proteomes" id="UP000241690">
    <property type="component" value="Unassembled WGS sequence"/>
</dbReference>
<organism evidence="2 3">
    <name type="scientific">Trichoderma harzianum CBS 226.95</name>
    <dbReference type="NCBI Taxonomy" id="983964"/>
    <lineage>
        <taxon>Eukaryota</taxon>
        <taxon>Fungi</taxon>
        <taxon>Dikarya</taxon>
        <taxon>Ascomycota</taxon>
        <taxon>Pezizomycotina</taxon>
        <taxon>Sordariomycetes</taxon>
        <taxon>Hypocreomycetidae</taxon>
        <taxon>Hypocreales</taxon>
        <taxon>Hypocreaceae</taxon>
        <taxon>Trichoderma</taxon>
    </lineage>
</organism>
<evidence type="ECO:0000256" key="1">
    <source>
        <dbReference type="SAM" id="SignalP"/>
    </source>
</evidence>
<feature type="signal peptide" evidence="1">
    <location>
        <begin position="1"/>
        <end position="19"/>
    </location>
</feature>
<keyword evidence="3" id="KW-1185">Reference proteome</keyword>
<evidence type="ECO:0000313" key="3">
    <source>
        <dbReference type="Proteomes" id="UP000241690"/>
    </source>
</evidence>
<dbReference type="RefSeq" id="XP_024771583.1">
    <property type="nucleotide sequence ID" value="XM_024913630.1"/>
</dbReference>
<keyword evidence="1" id="KW-0732">Signal</keyword>
<name>A0A2T4A4D6_TRIHA</name>
<dbReference type="EMBL" id="KZ679685">
    <property type="protein sequence ID" value="PTB51906.1"/>
    <property type="molecule type" value="Genomic_DNA"/>
</dbReference>
<gene>
    <name evidence="2" type="ORF">M431DRAFT_229729</name>
</gene>